<accession>A0A4Y7QAF1</accession>
<sequence>MAAHGGQRLSGVPDSFLSHLIAVLSIYDLGPFPAPIPRYDGPQDWQTESILRSLTSIAKRMYTAEEAVKAFQDGESWQ</sequence>
<evidence type="ECO:0000313" key="1">
    <source>
        <dbReference type="EMBL" id="TDL24346.1"/>
    </source>
</evidence>
<protein>
    <submittedName>
        <fullName evidence="1">Uncharacterized protein</fullName>
    </submittedName>
</protein>
<dbReference type="EMBL" id="ML170167">
    <property type="protein sequence ID" value="TDL24346.1"/>
    <property type="molecule type" value="Genomic_DNA"/>
</dbReference>
<dbReference type="AlphaFoldDB" id="A0A4Y7QAF1"/>
<feature type="non-terminal residue" evidence="1">
    <location>
        <position position="78"/>
    </location>
</feature>
<evidence type="ECO:0000313" key="2">
    <source>
        <dbReference type="Proteomes" id="UP000294933"/>
    </source>
</evidence>
<dbReference type="VEuPathDB" id="FungiDB:BD410DRAFT_719898"/>
<dbReference type="STRING" id="50990.A0A4Y7QAF1"/>
<organism evidence="1 2">
    <name type="scientific">Rickenella mellea</name>
    <dbReference type="NCBI Taxonomy" id="50990"/>
    <lineage>
        <taxon>Eukaryota</taxon>
        <taxon>Fungi</taxon>
        <taxon>Dikarya</taxon>
        <taxon>Basidiomycota</taxon>
        <taxon>Agaricomycotina</taxon>
        <taxon>Agaricomycetes</taxon>
        <taxon>Hymenochaetales</taxon>
        <taxon>Rickenellaceae</taxon>
        <taxon>Rickenella</taxon>
    </lineage>
</organism>
<name>A0A4Y7QAF1_9AGAM</name>
<reference evidence="1 2" key="1">
    <citation type="submission" date="2018-06" db="EMBL/GenBank/DDBJ databases">
        <title>A transcriptomic atlas of mushroom development highlights an independent origin of complex multicellularity.</title>
        <authorList>
            <consortium name="DOE Joint Genome Institute"/>
            <person name="Krizsan K."/>
            <person name="Almasi E."/>
            <person name="Merenyi Z."/>
            <person name="Sahu N."/>
            <person name="Viragh M."/>
            <person name="Koszo T."/>
            <person name="Mondo S."/>
            <person name="Kiss B."/>
            <person name="Balint B."/>
            <person name="Kues U."/>
            <person name="Barry K."/>
            <person name="Hegedus J.C."/>
            <person name="Henrissat B."/>
            <person name="Johnson J."/>
            <person name="Lipzen A."/>
            <person name="Ohm R."/>
            <person name="Nagy I."/>
            <person name="Pangilinan J."/>
            <person name="Yan J."/>
            <person name="Xiong Y."/>
            <person name="Grigoriev I.V."/>
            <person name="Hibbett D.S."/>
            <person name="Nagy L.G."/>
        </authorList>
    </citation>
    <scope>NUCLEOTIDE SEQUENCE [LARGE SCALE GENOMIC DNA]</scope>
    <source>
        <strain evidence="1 2">SZMC22713</strain>
    </source>
</reference>
<dbReference type="OrthoDB" id="3133167at2759"/>
<dbReference type="Proteomes" id="UP000294933">
    <property type="component" value="Unassembled WGS sequence"/>
</dbReference>
<proteinExistence type="predicted"/>
<keyword evidence="2" id="KW-1185">Reference proteome</keyword>
<gene>
    <name evidence="1" type="ORF">BD410DRAFT_719898</name>
</gene>